<sequence length="1952" mass="220931">MCDVIELDGEEVANENVETEYVDVTEETNHLSSSIEQESTVSKAKTDSNVNCDKPRDAQNIDSSTISKANELDKFKRRLIRVIARSLLVEKKPEEEIWKELKKETACDCKLLWTRMRAVTVKKLRRLFVAEDKLDNITKIAQLSITDWLLFDLVLVHEKVDVIGQEEPDINKNQKDAKILEELFQLVVKHKIEYLESDALTRAWYDLTQEYNRCGRKCSPMLLQRRWFQLKELVWYNFYNFWFSYHGDARRLKEASHYKPTSLQREIIKCFNKIVTQQFPSWEQLIKEKKVSLPADFERLQLSKKKRKFTENEPDLVVIEPHVETIDLRLESDSESKHEDSNNESDSNEPDEKAIKSQLNLTIVKTETINDVSDENDISLLESVHIPLESLESTVTRQDQSSINDNVNISNDVRDTVTHTIDDEARGNSESNQSNEFFSTDEGDDMQNEDLCEKSKDLIENIEHSHNNDEHLENVDKIYDNDDLVISDDAYSNSKKLKEFNKKETEQLGIRKLVRPTITHNAVENKITIDDDTPDEINDILEGVVERITKNKLHRDSAGDTITLDVAKANLLSNIKEESTFLENNGGVKTENGVLNDAISIDGLELEDDGIEYVEDEEDMTVRVIKTKIPEENEESDMEDHKRDNAPKIDLKLLLNPVVYTKRLDDMDVFRFIDYESVKDGRIIKNAMLESSPVDKKSINMEDISEECQKACENDSSSDESLNSYDCQHRISSKSWYFQKPKIVSYNPIQLCKNPDFNTRLKRLTAGFFSSERNRRLLQECKPITIDVHKSFEIKLSSNSLLVEEFPFKETDQRESIKTLDETVIPSLPVKTFGETRIPSPVSFNSSNNTENILPNTENVLPNTELLKNLLPKTTISNRSHTVEPSIERNKVINLPDINQIRRANEKLLIAEVTPIQCKGDKKAPVEIIQKKVNNTDDNSVSINNKPEISQPDLVKLNDNTNALNKLLNNGEVSDAPKSQPVLEENTNKNETPGKLGVQIQEKRGGKEKGFKLKKIIKKKVAPPPPPPTAITPQPKIPEFVRKGTPTDRLLAMDTVERILSVCQGEIIPKKKKNNKKKTSEKEKDEVAKSEGQSASEKPIIIKDVTDVLVEQCIKNTTSGVAPHKDESEKQDNQPQLKKTIRIVRKRNGYCCWASRQMKCLKVKGLRSRPHTCPKSKCTCCCQKEYKNTLQRKKREKYYSKIDDLIDLDSDGEKDAHQNTKLAMVTKEINTDYDPELRLNLLKARKTCHKINENIETSNKCNSINKSKNNEPQTSVLTKEITHPEDSFTEGLNPIITNVQSLSQPLTRTLPPQDKNNTNKMKCKTNVVFSPGPAYLTSPNKSTKPIPETLKNVKLLTPDNKVYVMNDKSKDTIPQSPISLGKNKILLCSVKPIEEVDSSIEDQIVLPQITNHNLLPPGVHLTLMPNNELALSIDSGVELDTTQLANLPAIIASVQQEFNSAQGNSVIEDLTNNYSNTAVEADNLVTLLNEESFNVKPSDENPNLDNINVSVETSDAGDNMKIDVFGTLDGSDLVASVVECVTESRESIEEVKNAEVNENVISIDDSTSVLEVQNVISIDDSTSVLEVQSDSKQLINNDKPTNLNKKNEHNVVSKTIQDSAKKTILSDLMEMSGISVEDTSIASMEKNSVRDNTETEIMETQPLLAPKVKDLLSIKPDSVINNVLTNTVSNKSVDKAICPELNIITSFQELKYAYENNGQFYKMDIDTGKIIPINVQIKKKLVPKLKRSSKILPEMVIDLTDDSEKEEQAITMNNPEQPKITIEPPKAVKPVRLIKAIHPAILKRSGKSILIKHNEGEPNAKYKKKNVIHFIKRKRKQDIEINNVESPGEVANEKEIANISETVQIIPHSGSESDDEPLAFKAKRRKGNDQIEAIEELEDNAQEEKPCGDQITVDNPSKDDVNTEEPIEHSMNTILEPVAFNDSSDEDCILGV</sequence>
<protein>
    <submittedName>
        <fullName evidence="2">Uncharacterized protein</fullName>
    </submittedName>
</protein>
<evidence type="ECO:0000313" key="2">
    <source>
        <dbReference type="EMBL" id="CAH0717805.1"/>
    </source>
</evidence>
<gene>
    <name evidence="2" type="ORF">BINO364_LOCUS4369</name>
</gene>
<keyword evidence="3" id="KW-1185">Reference proteome</keyword>
<feature type="region of interest" description="Disordered" evidence="1">
    <location>
        <begin position="1072"/>
        <end position="1095"/>
    </location>
</feature>
<feature type="compositionally biased region" description="Acidic residues" evidence="1">
    <location>
        <begin position="439"/>
        <end position="448"/>
    </location>
</feature>
<reference evidence="2" key="1">
    <citation type="submission" date="2021-12" db="EMBL/GenBank/DDBJ databases">
        <authorList>
            <person name="Martin H S."/>
        </authorList>
    </citation>
    <scope>NUCLEOTIDE SEQUENCE</scope>
</reference>
<dbReference type="OrthoDB" id="7492362at2759"/>
<evidence type="ECO:0000313" key="3">
    <source>
        <dbReference type="Proteomes" id="UP000838878"/>
    </source>
</evidence>
<feature type="compositionally biased region" description="Basic and acidic residues" evidence="1">
    <location>
        <begin position="331"/>
        <end position="341"/>
    </location>
</feature>
<feature type="region of interest" description="Disordered" evidence="1">
    <location>
        <begin position="971"/>
        <end position="993"/>
    </location>
</feature>
<feature type="region of interest" description="Disordered" evidence="1">
    <location>
        <begin position="1019"/>
        <end position="1040"/>
    </location>
</feature>
<organism evidence="2 3">
    <name type="scientific">Brenthis ino</name>
    <name type="common">lesser marbled fritillary</name>
    <dbReference type="NCBI Taxonomy" id="405034"/>
    <lineage>
        <taxon>Eukaryota</taxon>
        <taxon>Metazoa</taxon>
        <taxon>Ecdysozoa</taxon>
        <taxon>Arthropoda</taxon>
        <taxon>Hexapoda</taxon>
        <taxon>Insecta</taxon>
        <taxon>Pterygota</taxon>
        <taxon>Neoptera</taxon>
        <taxon>Endopterygota</taxon>
        <taxon>Lepidoptera</taxon>
        <taxon>Glossata</taxon>
        <taxon>Ditrysia</taxon>
        <taxon>Papilionoidea</taxon>
        <taxon>Nymphalidae</taxon>
        <taxon>Heliconiinae</taxon>
        <taxon>Argynnini</taxon>
        <taxon>Brenthis</taxon>
    </lineage>
</organism>
<feature type="compositionally biased region" description="Low complexity" evidence="1">
    <location>
        <begin position="428"/>
        <end position="438"/>
    </location>
</feature>
<feature type="region of interest" description="Disordered" evidence="1">
    <location>
        <begin position="1897"/>
        <end position="1928"/>
    </location>
</feature>
<dbReference type="Proteomes" id="UP000838878">
    <property type="component" value="Chromosome 12"/>
</dbReference>
<name>A0A8J9VED0_9NEOP</name>
<accession>A0A8J9VED0</accession>
<feature type="compositionally biased region" description="Basic and acidic residues" evidence="1">
    <location>
        <begin position="1078"/>
        <end position="1089"/>
    </location>
</feature>
<feature type="region of interest" description="Disordered" evidence="1">
    <location>
        <begin position="331"/>
        <end position="354"/>
    </location>
</feature>
<evidence type="ECO:0000256" key="1">
    <source>
        <dbReference type="SAM" id="MobiDB-lite"/>
    </source>
</evidence>
<dbReference type="EMBL" id="OV170232">
    <property type="protein sequence ID" value="CAH0717805.1"/>
    <property type="molecule type" value="Genomic_DNA"/>
</dbReference>
<feature type="region of interest" description="Disordered" evidence="1">
    <location>
        <begin position="421"/>
        <end position="448"/>
    </location>
</feature>
<feature type="non-terminal residue" evidence="2">
    <location>
        <position position="1952"/>
    </location>
</feature>
<proteinExistence type="predicted"/>